<keyword evidence="2" id="KW-1185">Reference proteome</keyword>
<dbReference type="InterPro" id="IPR025528">
    <property type="entry name" value="BrnA_antitoxin"/>
</dbReference>
<sequence>MAVRSPVKQAHRNYFNNLMMQIEWDLHQTLLDEKRIPDDWHKIARGRMPQKKTRITLRVEEDVVKFFRRMGPGYQQRMNDVLAAWMQGRLAALIDGPDARDLDAEAFGSITRPRLGDVELLSRGLARDADGVVRDMETGEAVEE</sequence>
<reference evidence="1" key="1">
    <citation type="submission" date="2021-04" db="EMBL/GenBank/DDBJ databases">
        <title>Complete genome sequence for Sulfitobacter sp. strain JK7-1.</title>
        <authorList>
            <person name="Park S.-J."/>
        </authorList>
    </citation>
    <scope>NUCLEOTIDE SEQUENCE</scope>
    <source>
        <strain evidence="1">JK7-1</strain>
    </source>
</reference>
<evidence type="ECO:0000313" key="1">
    <source>
        <dbReference type="EMBL" id="QUJ75496.1"/>
    </source>
</evidence>
<dbReference type="Pfam" id="PF14384">
    <property type="entry name" value="BrnA_antitoxin"/>
    <property type="match status" value="1"/>
</dbReference>
<dbReference type="Proteomes" id="UP000683291">
    <property type="component" value="Chromosome 1"/>
</dbReference>
<dbReference type="RefSeq" id="WP_212703701.1">
    <property type="nucleotide sequence ID" value="NZ_CP073581.1"/>
</dbReference>
<dbReference type="KEGG" id="sual:KDD17_11010"/>
<gene>
    <name evidence="1" type="ORF">KDD17_11010</name>
</gene>
<name>A0A975JBP8_9RHOB</name>
<proteinExistence type="predicted"/>
<accession>A0A975JBP8</accession>
<dbReference type="AlphaFoldDB" id="A0A975JBP8"/>
<evidence type="ECO:0000313" key="2">
    <source>
        <dbReference type="Proteomes" id="UP000683291"/>
    </source>
</evidence>
<protein>
    <submittedName>
        <fullName evidence="1">BrnA antitoxin family protein</fullName>
    </submittedName>
</protein>
<dbReference type="EMBL" id="CP073581">
    <property type="protein sequence ID" value="QUJ75496.1"/>
    <property type="molecule type" value="Genomic_DNA"/>
</dbReference>
<organism evidence="1 2">
    <name type="scientific">Sulfitobacter albidus</name>
    <dbReference type="NCBI Taxonomy" id="2829501"/>
    <lineage>
        <taxon>Bacteria</taxon>
        <taxon>Pseudomonadati</taxon>
        <taxon>Pseudomonadota</taxon>
        <taxon>Alphaproteobacteria</taxon>
        <taxon>Rhodobacterales</taxon>
        <taxon>Roseobacteraceae</taxon>
        <taxon>Sulfitobacter</taxon>
    </lineage>
</organism>